<organism evidence="2">
    <name type="scientific">freshwater metagenome</name>
    <dbReference type="NCBI Taxonomy" id="449393"/>
    <lineage>
        <taxon>unclassified sequences</taxon>
        <taxon>metagenomes</taxon>
        <taxon>ecological metagenomes</taxon>
    </lineage>
</organism>
<proteinExistence type="predicted"/>
<evidence type="ECO:0000256" key="1">
    <source>
        <dbReference type="SAM" id="MobiDB-lite"/>
    </source>
</evidence>
<dbReference type="AlphaFoldDB" id="A0A6J6WLX0"/>
<reference evidence="2" key="1">
    <citation type="submission" date="2020-05" db="EMBL/GenBank/DDBJ databases">
        <authorList>
            <person name="Chiriac C."/>
            <person name="Salcher M."/>
            <person name="Ghai R."/>
            <person name="Kavagutti S V."/>
        </authorList>
    </citation>
    <scope>NUCLEOTIDE SEQUENCE</scope>
</reference>
<protein>
    <submittedName>
        <fullName evidence="2">Unannotated protein</fullName>
    </submittedName>
</protein>
<evidence type="ECO:0000313" key="2">
    <source>
        <dbReference type="EMBL" id="CAB4784899.1"/>
    </source>
</evidence>
<feature type="compositionally biased region" description="Polar residues" evidence="1">
    <location>
        <begin position="1"/>
        <end position="15"/>
    </location>
</feature>
<accession>A0A6J6WLX0</accession>
<feature type="region of interest" description="Disordered" evidence="1">
    <location>
        <begin position="1"/>
        <end position="31"/>
    </location>
</feature>
<gene>
    <name evidence="2" type="ORF">UFOPK2922_01277</name>
</gene>
<name>A0A6J6WLX0_9ZZZZ</name>
<sequence>MSTDSPVTLLTTSGPVTKMRPSGPKTITSVNAGPYAPPPAAGPTTKDSCGIFPLAWVIA</sequence>
<dbReference type="EMBL" id="CAEZZS010000078">
    <property type="protein sequence ID" value="CAB4784899.1"/>
    <property type="molecule type" value="Genomic_DNA"/>
</dbReference>